<evidence type="ECO:0000313" key="3">
    <source>
        <dbReference type="Proteomes" id="UP001369958"/>
    </source>
</evidence>
<keyword evidence="3" id="KW-1185">Reference proteome</keyword>
<dbReference type="CDD" id="cd03454">
    <property type="entry name" value="YdeM"/>
    <property type="match status" value="1"/>
</dbReference>
<proteinExistence type="predicted"/>
<dbReference type="Proteomes" id="UP001369958">
    <property type="component" value="Chromosome"/>
</dbReference>
<reference evidence="2 3" key="1">
    <citation type="submission" date="2024-02" db="EMBL/GenBank/DDBJ databases">
        <title>Complete genome sequence of Pelagibacterium nitratireducens ZH15.</title>
        <authorList>
            <person name="Zhao L.H."/>
        </authorList>
    </citation>
    <scope>NUCLEOTIDE SEQUENCE [LARGE SCALE GENOMIC DNA]</scope>
    <source>
        <strain evidence="2 3">ZH15</strain>
    </source>
</reference>
<dbReference type="InterPro" id="IPR002539">
    <property type="entry name" value="MaoC-like_dom"/>
</dbReference>
<dbReference type="SUPFAM" id="SSF54637">
    <property type="entry name" value="Thioesterase/thiol ester dehydrase-isomerase"/>
    <property type="match status" value="1"/>
</dbReference>
<dbReference type="Pfam" id="PF01575">
    <property type="entry name" value="MaoC_dehydratas"/>
    <property type="match status" value="1"/>
</dbReference>
<evidence type="ECO:0000259" key="1">
    <source>
        <dbReference type="Pfam" id="PF01575"/>
    </source>
</evidence>
<protein>
    <submittedName>
        <fullName evidence="2">MaoC family dehydratase</fullName>
    </submittedName>
</protein>
<dbReference type="RefSeq" id="WP_338609716.1">
    <property type="nucleotide sequence ID" value="NZ_CP146275.1"/>
</dbReference>
<evidence type="ECO:0000313" key="2">
    <source>
        <dbReference type="EMBL" id="WWT33971.1"/>
    </source>
</evidence>
<sequence length="183" mass="20408">MTRWFEDVQIDMPFDLGSHTFTEDEIIRFGTLYDPQYFHTDPEAAAQSHFGGLVASGWHTVSVGHRLMVDRLVAEEDVVRAEGGEPGVSGPSPGVNRMDFKAPVRPGDTVRYTLTVTGKRRSNSIPGWGLLFNLLEAHNQHGDLVYSADLVGFSKLRDYRMPLRVRAMLALTKVPGLKALVQR</sequence>
<name>A0ABZ2I600_9HYPH</name>
<feature type="domain" description="MaoC-like" evidence="1">
    <location>
        <begin position="10"/>
        <end position="122"/>
    </location>
</feature>
<organism evidence="2 3">
    <name type="scientific">Pelagibacterium nitratireducens</name>
    <dbReference type="NCBI Taxonomy" id="1046114"/>
    <lineage>
        <taxon>Bacteria</taxon>
        <taxon>Pseudomonadati</taxon>
        <taxon>Pseudomonadota</taxon>
        <taxon>Alphaproteobacteria</taxon>
        <taxon>Hyphomicrobiales</taxon>
        <taxon>Devosiaceae</taxon>
        <taxon>Pelagibacterium</taxon>
    </lineage>
</organism>
<dbReference type="Gene3D" id="3.10.129.10">
    <property type="entry name" value="Hotdog Thioesterase"/>
    <property type="match status" value="1"/>
</dbReference>
<dbReference type="EMBL" id="CP146275">
    <property type="protein sequence ID" value="WWT33971.1"/>
    <property type="molecule type" value="Genomic_DNA"/>
</dbReference>
<dbReference type="InterPro" id="IPR029069">
    <property type="entry name" value="HotDog_dom_sf"/>
</dbReference>
<gene>
    <name evidence="2" type="ORF">V6617_05785</name>
</gene>
<accession>A0ABZ2I600</accession>